<dbReference type="AlphaFoldDB" id="A0A2K1L229"/>
<gene>
    <name evidence="1" type="ORF">PHYPA_002871</name>
</gene>
<sequence length="59" mass="6692">MMNVSAFAQMASNSANILILTNKQIVHTIFFYLKPTSTVKRINLLFRSSYILNLVTLLS</sequence>
<dbReference type="InParanoid" id="A0A2K1L229"/>
<evidence type="ECO:0000313" key="3">
    <source>
        <dbReference type="Proteomes" id="UP000006727"/>
    </source>
</evidence>
<evidence type="ECO:0000313" key="1">
    <source>
        <dbReference type="EMBL" id="PNR60078.1"/>
    </source>
</evidence>
<protein>
    <submittedName>
        <fullName evidence="1 2">Uncharacterized protein</fullName>
    </submittedName>
</protein>
<proteinExistence type="predicted"/>
<name>A0A2K1L229_PHYPA</name>
<dbReference type="EMBL" id="ABEU02000002">
    <property type="protein sequence ID" value="PNR60078.1"/>
    <property type="molecule type" value="Genomic_DNA"/>
</dbReference>
<reference evidence="1 3" key="1">
    <citation type="journal article" date="2008" name="Science">
        <title>The Physcomitrella genome reveals evolutionary insights into the conquest of land by plants.</title>
        <authorList>
            <person name="Rensing S."/>
            <person name="Lang D."/>
            <person name="Zimmer A."/>
            <person name="Terry A."/>
            <person name="Salamov A."/>
            <person name="Shapiro H."/>
            <person name="Nishiyama T."/>
            <person name="Perroud P.-F."/>
            <person name="Lindquist E."/>
            <person name="Kamisugi Y."/>
            <person name="Tanahashi T."/>
            <person name="Sakakibara K."/>
            <person name="Fujita T."/>
            <person name="Oishi K."/>
            <person name="Shin-I T."/>
            <person name="Kuroki Y."/>
            <person name="Toyoda A."/>
            <person name="Suzuki Y."/>
            <person name="Hashimoto A."/>
            <person name="Yamaguchi K."/>
            <person name="Sugano A."/>
            <person name="Kohara Y."/>
            <person name="Fujiyama A."/>
            <person name="Anterola A."/>
            <person name="Aoki S."/>
            <person name="Ashton N."/>
            <person name="Barbazuk W.B."/>
            <person name="Barker E."/>
            <person name="Bennetzen J."/>
            <person name="Bezanilla M."/>
            <person name="Blankenship R."/>
            <person name="Cho S.H."/>
            <person name="Dutcher S."/>
            <person name="Estelle M."/>
            <person name="Fawcett J.A."/>
            <person name="Gundlach H."/>
            <person name="Hanada K."/>
            <person name="Heyl A."/>
            <person name="Hicks K.A."/>
            <person name="Hugh J."/>
            <person name="Lohr M."/>
            <person name="Mayer K."/>
            <person name="Melkozernov A."/>
            <person name="Murata T."/>
            <person name="Nelson D."/>
            <person name="Pils B."/>
            <person name="Prigge M."/>
            <person name="Reiss B."/>
            <person name="Renner T."/>
            <person name="Rombauts S."/>
            <person name="Rushton P."/>
            <person name="Sanderfoot A."/>
            <person name="Schween G."/>
            <person name="Shiu S.-H."/>
            <person name="Stueber K."/>
            <person name="Theodoulou F.L."/>
            <person name="Tu H."/>
            <person name="Van de Peer Y."/>
            <person name="Verrier P.J."/>
            <person name="Waters E."/>
            <person name="Wood A."/>
            <person name="Yang L."/>
            <person name="Cove D."/>
            <person name="Cuming A."/>
            <person name="Hasebe M."/>
            <person name="Lucas S."/>
            <person name="Mishler D.B."/>
            <person name="Reski R."/>
            <person name="Grigoriev I."/>
            <person name="Quatrano R.S."/>
            <person name="Boore J.L."/>
        </authorList>
    </citation>
    <scope>NUCLEOTIDE SEQUENCE [LARGE SCALE GENOMIC DNA]</scope>
    <source>
        <strain evidence="2 3">cv. Gransden 2004</strain>
    </source>
</reference>
<dbReference type="Proteomes" id="UP000006727">
    <property type="component" value="Chromosome 2"/>
</dbReference>
<evidence type="ECO:0000313" key="2">
    <source>
        <dbReference type="EnsemblPlants" id="Pp3c2_18123V3.1"/>
    </source>
</evidence>
<dbReference type="Gramene" id="Pp3c2_18123V3.1">
    <property type="protein sequence ID" value="Pp3c2_18123V3.1"/>
    <property type="gene ID" value="Pp3c2_18123"/>
</dbReference>
<accession>A0A2K1L229</accession>
<dbReference type="EnsemblPlants" id="Pp3c2_18123V3.1">
    <property type="protein sequence ID" value="Pp3c2_18123V3.1"/>
    <property type="gene ID" value="Pp3c2_18123"/>
</dbReference>
<reference evidence="1 3" key="2">
    <citation type="journal article" date="2018" name="Plant J.">
        <title>The Physcomitrella patens chromosome-scale assembly reveals moss genome structure and evolution.</title>
        <authorList>
            <person name="Lang D."/>
            <person name="Ullrich K.K."/>
            <person name="Murat F."/>
            <person name="Fuchs J."/>
            <person name="Jenkins J."/>
            <person name="Haas F.B."/>
            <person name="Piednoel M."/>
            <person name="Gundlach H."/>
            <person name="Van Bel M."/>
            <person name="Meyberg R."/>
            <person name="Vives C."/>
            <person name="Morata J."/>
            <person name="Symeonidi A."/>
            <person name="Hiss M."/>
            <person name="Muchero W."/>
            <person name="Kamisugi Y."/>
            <person name="Saleh O."/>
            <person name="Blanc G."/>
            <person name="Decker E.L."/>
            <person name="van Gessel N."/>
            <person name="Grimwood J."/>
            <person name="Hayes R.D."/>
            <person name="Graham S.W."/>
            <person name="Gunter L.E."/>
            <person name="McDaniel S.F."/>
            <person name="Hoernstein S.N.W."/>
            <person name="Larsson A."/>
            <person name="Li F.W."/>
            <person name="Perroud P.F."/>
            <person name="Phillips J."/>
            <person name="Ranjan P."/>
            <person name="Rokshar D.S."/>
            <person name="Rothfels C.J."/>
            <person name="Schneider L."/>
            <person name="Shu S."/>
            <person name="Stevenson D.W."/>
            <person name="Thummler F."/>
            <person name="Tillich M."/>
            <person name="Villarreal Aguilar J.C."/>
            <person name="Widiez T."/>
            <person name="Wong G.K."/>
            <person name="Wymore A."/>
            <person name="Zhang Y."/>
            <person name="Zimmer A.D."/>
            <person name="Quatrano R.S."/>
            <person name="Mayer K.F.X."/>
            <person name="Goodstein D."/>
            <person name="Casacuberta J.M."/>
            <person name="Vandepoele K."/>
            <person name="Reski R."/>
            <person name="Cuming A.C."/>
            <person name="Tuskan G.A."/>
            <person name="Maumus F."/>
            <person name="Salse J."/>
            <person name="Schmutz J."/>
            <person name="Rensing S.A."/>
        </authorList>
    </citation>
    <scope>NUCLEOTIDE SEQUENCE [LARGE SCALE GENOMIC DNA]</scope>
    <source>
        <strain evidence="2 3">cv. Gransden 2004</strain>
    </source>
</reference>
<keyword evidence="3" id="KW-1185">Reference proteome</keyword>
<organism evidence="1">
    <name type="scientific">Physcomitrium patens</name>
    <name type="common">Spreading-leaved earth moss</name>
    <name type="synonym">Physcomitrella patens</name>
    <dbReference type="NCBI Taxonomy" id="3218"/>
    <lineage>
        <taxon>Eukaryota</taxon>
        <taxon>Viridiplantae</taxon>
        <taxon>Streptophyta</taxon>
        <taxon>Embryophyta</taxon>
        <taxon>Bryophyta</taxon>
        <taxon>Bryophytina</taxon>
        <taxon>Bryopsida</taxon>
        <taxon>Funariidae</taxon>
        <taxon>Funariales</taxon>
        <taxon>Funariaceae</taxon>
        <taxon>Physcomitrium</taxon>
    </lineage>
</organism>
<reference evidence="2" key="3">
    <citation type="submission" date="2020-12" db="UniProtKB">
        <authorList>
            <consortium name="EnsemblPlants"/>
        </authorList>
    </citation>
    <scope>IDENTIFICATION</scope>
</reference>